<keyword evidence="1" id="KW-0175">Coiled coil</keyword>
<reference evidence="3 5" key="3">
    <citation type="submission" date="2018-06" db="EMBL/GenBank/DDBJ databases">
        <authorList>
            <consortium name="Pathogen Informatics"/>
            <person name="Doyle S."/>
        </authorList>
    </citation>
    <scope>NUCLEOTIDE SEQUENCE [LARGE SCALE GENOMIC DNA]</scope>
    <source>
        <strain evidence="3 5">NCTC12957</strain>
    </source>
</reference>
<dbReference type="AlphaFoldDB" id="A0A1Q8ED68"/>
<dbReference type="EMBL" id="UHEN01000001">
    <property type="protein sequence ID" value="SUN06020.1"/>
    <property type="molecule type" value="Genomic_DNA"/>
</dbReference>
<dbReference type="Proteomes" id="UP000186437">
    <property type="component" value="Unassembled WGS sequence"/>
</dbReference>
<feature type="coiled-coil region" evidence="1">
    <location>
        <begin position="47"/>
        <end position="74"/>
    </location>
</feature>
<accession>A0A1Q8ED68</accession>
<evidence type="ECO:0000313" key="5">
    <source>
        <dbReference type="Proteomes" id="UP000255213"/>
    </source>
</evidence>
<reference evidence="4" key="2">
    <citation type="submission" date="2016-12" db="EMBL/GenBank/DDBJ databases">
        <authorList>
            <person name="Gulvik C.A."/>
        </authorList>
    </citation>
    <scope>NUCLEOTIDE SEQUENCE [LARGE SCALE GENOMIC DNA]</scope>
    <source>
        <strain evidence="4">ATCC 51725</strain>
    </source>
</reference>
<dbReference type="NCBIfam" id="TIGR01637">
    <property type="entry name" value="phage_arpU"/>
    <property type="match status" value="1"/>
</dbReference>
<proteinExistence type="predicted"/>
<evidence type="ECO:0000313" key="3">
    <source>
        <dbReference type="EMBL" id="SUN06020.1"/>
    </source>
</evidence>
<dbReference type="InterPro" id="IPR006524">
    <property type="entry name" value="ArpU-like"/>
</dbReference>
<evidence type="ECO:0000256" key="1">
    <source>
        <dbReference type="SAM" id="Coils"/>
    </source>
</evidence>
<dbReference type="OrthoDB" id="2222551at2"/>
<gene>
    <name evidence="2" type="ORF">BU200_05620</name>
    <name evidence="3" type="ORF">NCTC12957_00380</name>
</gene>
<sequence length="137" mass="16370">MNKKQVRKHANRKLKEYPRWQRIARDDTLVYSDDYTLPVDSNDFHPVDCLTIDRETAQQELEAIKSAINGIDNKRLRQLLILNYLERRELKDVRQLIERQNRPFEPIKESQCNYLKNKALLAFAKQYRKGVLETLPD</sequence>
<dbReference type="Proteomes" id="UP000255213">
    <property type="component" value="Unassembled WGS sequence"/>
</dbReference>
<organism evidence="2 4">
    <name type="scientific">Streptococcus acidominimus</name>
    <dbReference type="NCBI Taxonomy" id="1326"/>
    <lineage>
        <taxon>Bacteria</taxon>
        <taxon>Bacillati</taxon>
        <taxon>Bacillota</taxon>
        <taxon>Bacilli</taxon>
        <taxon>Lactobacillales</taxon>
        <taxon>Streptococcaceae</taxon>
        <taxon>Streptococcus</taxon>
    </lineage>
</organism>
<dbReference type="RefSeq" id="WP_075099243.1">
    <property type="nucleotide sequence ID" value="NZ_MSJL01000021.1"/>
</dbReference>
<name>A0A1Q8ED68_STRAI</name>
<reference evidence="2" key="1">
    <citation type="submission" date="2016-12" db="EMBL/GenBank/DDBJ databases">
        <authorList>
            <person name="Song W.-J."/>
            <person name="Kurnit D.M."/>
        </authorList>
    </citation>
    <scope>NUCLEOTIDE SEQUENCE [LARGE SCALE GENOMIC DNA]</scope>
    <source>
        <strain evidence="2">ATCC 51725</strain>
    </source>
</reference>
<evidence type="ECO:0000313" key="4">
    <source>
        <dbReference type="Proteomes" id="UP000186437"/>
    </source>
</evidence>
<dbReference type="EMBL" id="MSJL01000021">
    <property type="protein sequence ID" value="OLF49746.1"/>
    <property type="molecule type" value="Genomic_DNA"/>
</dbReference>
<protein>
    <submittedName>
        <fullName evidence="3">Phage encoded transcriptional regulator, ArpU family</fullName>
    </submittedName>
</protein>
<keyword evidence="4" id="KW-1185">Reference proteome</keyword>
<evidence type="ECO:0000313" key="2">
    <source>
        <dbReference type="EMBL" id="OLF49746.1"/>
    </source>
</evidence>